<feature type="compositionally biased region" description="Low complexity" evidence="8">
    <location>
        <begin position="645"/>
        <end position="654"/>
    </location>
</feature>
<dbReference type="FunFam" id="3.30.160.60:FF:000065">
    <property type="entry name" value="B-cell CLL/lymphoma 6, member B"/>
    <property type="match status" value="1"/>
</dbReference>
<dbReference type="STRING" id="1754192.A0A1Y1X3R4"/>
<comment type="caution">
    <text evidence="10">The sequence shown here is derived from an EMBL/GenBank/DDBJ whole genome shotgun (WGS) entry which is preliminary data.</text>
</comment>
<keyword evidence="4 7" id="KW-0863">Zinc-finger</keyword>
<keyword evidence="6" id="KW-0539">Nucleus</keyword>
<evidence type="ECO:0000256" key="3">
    <source>
        <dbReference type="ARBA" id="ARBA00022737"/>
    </source>
</evidence>
<feature type="domain" description="C2H2-type" evidence="9">
    <location>
        <begin position="1327"/>
        <end position="1354"/>
    </location>
</feature>
<gene>
    <name evidence="10" type="ORF">BCR32DRAFT_293832</name>
</gene>
<feature type="region of interest" description="Disordered" evidence="8">
    <location>
        <begin position="700"/>
        <end position="725"/>
    </location>
</feature>
<dbReference type="Proteomes" id="UP000193944">
    <property type="component" value="Unassembled WGS sequence"/>
</dbReference>
<dbReference type="SUPFAM" id="SSF57667">
    <property type="entry name" value="beta-beta-alpha zinc fingers"/>
    <property type="match status" value="1"/>
</dbReference>
<keyword evidence="3" id="KW-0677">Repeat</keyword>
<evidence type="ECO:0000256" key="5">
    <source>
        <dbReference type="ARBA" id="ARBA00022833"/>
    </source>
</evidence>
<accession>A0A1Y1X3R4</accession>
<dbReference type="GO" id="GO:0005634">
    <property type="term" value="C:nucleus"/>
    <property type="evidence" value="ECO:0007669"/>
    <property type="project" value="UniProtKB-SubCell"/>
</dbReference>
<sequence>MSTIENSNNYKALNSNLPSPPYYYSKPLVDTKYIDQNEFINMNSLVYDPNLNLGSKDNIKSQTTTTSNTNLYIDNKININNVNVINSPVESATTRNQKFIVEPNSMNNYPIIKEQMNSPFNNNVLPVRPYPSPCINYNNGMNDNKFPSIINENMNITSAVNEPSPNTIMVISNDYVNLNTSSNQNTTNSTYLRGFIPSVPSIESNAVINSNTNSTIISTYSIPNIINTTPNTAPIATPITTPITTPIVKSHSSFGTSQNPLNYSTSSYVNETVVQSPVSYLNDYPYTENKFLPLNTTFPSPSTNLPMTPLPSSSFTTINYHPNPIQPLFFAPNNVTSPVNSHSSFASSSSSSSTTTATTNVNNSNAINNPSTPIASSSPTDMNSHSNLYGNKNGKNKLSIIIPSSNNTTVSPSPVVINSMGPILLTPTNEKNPMVPSIYKNNALEFNSNIIKNNNIDTPNGLSETTLIKSEPINELPMKESNSDSLMHCYLNDNAFSDIDTNMYFTEGIPNLAITNDSIPSPTSPSVNTTNTSYNYPCNKIIKQNTSLYTSFFDNITSTTTSTTTTLNTIFSNPSVQEENSIFSSYKSNNNNININNNNNNLNNITKKSQQLNSNTPICISLKAISKEVTESLPTTQSQNKSKENNNNNNNNYKGIKKNSFKINFIDMSNNNKNDKFDYMKNPNINVFTSKLFVNVNKKQEKIEKSKKRERKLGKSEKSKTGKKLKKEEIKQYEQILNFENEENSEKKETKQKQIKKLEKKGTKQHEQKGNFEKEEKYKKGEIKQQKSIKISEEKEETKQQEQKGNFEKEGKSKEGEIKQQKSIKIFEEKEETKQQEQNENFEEKKETKQQEQKGNFEEKEIKIEQIKKSEKMEIQPQVKTSEKIEIKQEQIKKSKKVEIEKYNKSSNKPNKELDIKFDINDQIKIRKCRYVTDLNKKSNIKESNTINNKINASIEKFKDDTVAILKDIKNTNIENNIKNNSKEIININDFIISVHNKIKTNIDEKSAQNHKRSNKVSLRKNNKNILPSMKLENIIKKTNDNISSSKSNYNENHFDTNNNNNNNIKASNESNEIKINEKIINGEEKKVKNVKNKKMSDNTKVLKTCKNKKEINNNKKVEVIEIDSGKIRNDDDIEIIEINSGKINNNKDIKLIEINSKEINNDDVEVVEIIHKKEDNKKENNVKEIKKNNFTINIVAKTMNGKRDGKVKTLRKTKKPKSKKEKHFQLDDTVTISDDESMVLDPVQPIKVKRNREEEDIIENNENTSKRKIKKRKITNNKEKVKDKKKQNKDKNEKEEKKSGKKSTSLQKINKSTRTKRNNRPYDPECECDICKKTFSRKYDLIRHRRIHTGENPYKCEICGLGFTRSDHRDRHVRRSPCGETEYYKEVMKKAQEEKAKKLERRKKKEEERRRKERSRKINNIVKGYKSSNNSISNIDILGSKKIVNRYRIYIFLIGGRDYGFSDRINNSPYKKEWECLFKCQTESGTYSKSPFLLRSAALLNDIMPVVCKRQHILFNKFKTNLSRNVNADNTVGQPSRANADPISDPSGIG</sequence>
<dbReference type="SMART" id="SM00355">
    <property type="entry name" value="ZnF_C2H2"/>
    <property type="match status" value="2"/>
</dbReference>
<feature type="compositionally biased region" description="Basic and acidic residues" evidence="8">
    <location>
        <begin position="1290"/>
        <end position="1299"/>
    </location>
</feature>
<evidence type="ECO:0000259" key="9">
    <source>
        <dbReference type="PROSITE" id="PS50157"/>
    </source>
</evidence>
<organism evidence="10 11">
    <name type="scientific">Anaeromyces robustus</name>
    <dbReference type="NCBI Taxonomy" id="1754192"/>
    <lineage>
        <taxon>Eukaryota</taxon>
        <taxon>Fungi</taxon>
        <taxon>Fungi incertae sedis</taxon>
        <taxon>Chytridiomycota</taxon>
        <taxon>Chytridiomycota incertae sedis</taxon>
        <taxon>Neocallimastigomycetes</taxon>
        <taxon>Neocallimastigales</taxon>
        <taxon>Neocallimastigaceae</taxon>
        <taxon>Anaeromyces</taxon>
    </lineage>
</organism>
<evidence type="ECO:0000256" key="1">
    <source>
        <dbReference type="ARBA" id="ARBA00004123"/>
    </source>
</evidence>
<evidence type="ECO:0000256" key="2">
    <source>
        <dbReference type="ARBA" id="ARBA00022723"/>
    </source>
</evidence>
<reference evidence="10 11" key="1">
    <citation type="submission" date="2016-08" db="EMBL/GenBank/DDBJ databases">
        <title>A Parts List for Fungal Cellulosomes Revealed by Comparative Genomics.</title>
        <authorList>
            <consortium name="DOE Joint Genome Institute"/>
            <person name="Haitjema C.H."/>
            <person name="Gilmore S.P."/>
            <person name="Henske J.K."/>
            <person name="Solomon K.V."/>
            <person name="De Groot R."/>
            <person name="Kuo A."/>
            <person name="Mondo S.J."/>
            <person name="Salamov A.A."/>
            <person name="Labutti K."/>
            <person name="Zhao Z."/>
            <person name="Chiniquy J."/>
            <person name="Barry K."/>
            <person name="Brewer H.M."/>
            <person name="Purvine S.O."/>
            <person name="Wright A.T."/>
            <person name="Boxma B."/>
            <person name="Van Alen T."/>
            <person name="Hackstein J.H."/>
            <person name="Baker S.E."/>
            <person name="Grigoriev I.V."/>
            <person name="O'Malley M.A."/>
        </authorList>
    </citation>
    <scope>NUCLEOTIDE SEQUENCE [LARGE SCALE GENOMIC DNA]</scope>
    <source>
        <strain evidence="10 11">S4</strain>
    </source>
</reference>
<keyword evidence="11" id="KW-1185">Reference proteome</keyword>
<evidence type="ECO:0000256" key="7">
    <source>
        <dbReference type="PROSITE-ProRule" id="PRU00042"/>
    </source>
</evidence>
<feature type="compositionally biased region" description="Basic and acidic residues" evidence="8">
    <location>
        <begin position="713"/>
        <end position="725"/>
    </location>
</feature>
<evidence type="ECO:0000313" key="10">
    <source>
        <dbReference type="EMBL" id="ORX80433.1"/>
    </source>
</evidence>
<dbReference type="EMBL" id="MCFG01000145">
    <property type="protein sequence ID" value="ORX80433.1"/>
    <property type="molecule type" value="Genomic_DNA"/>
</dbReference>
<proteinExistence type="predicted"/>
<dbReference type="OrthoDB" id="6077919at2759"/>
<feature type="compositionally biased region" description="Low complexity" evidence="8">
    <location>
        <begin position="340"/>
        <end position="373"/>
    </location>
</feature>
<evidence type="ECO:0000256" key="6">
    <source>
        <dbReference type="ARBA" id="ARBA00023242"/>
    </source>
</evidence>
<feature type="region of interest" description="Disordered" evidence="8">
    <location>
        <begin position="738"/>
        <end position="860"/>
    </location>
</feature>
<dbReference type="GO" id="GO:0000981">
    <property type="term" value="F:DNA-binding transcription factor activity, RNA polymerase II-specific"/>
    <property type="evidence" value="ECO:0007669"/>
    <property type="project" value="TreeGrafter"/>
</dbReference>
<feature type="region of interest" description="Disordered" evidence="8">
    <location>
        <begin position="1395"/>
        <end position="1416"/>
    </location>
</feature>
<dbReference type="InterPro" id="IPR036236">
    <property type="entry name" value="Znf_C2H2_sf"/>
</dbReference>
<evidence type="ECO:0000313" key="11">
    <source>
        <dbReference type="Proteomes" id="UP000193944"/>
    </source>
</evidence>
<feature type="region of interest" description="Disordered" evidence="8">
    <location>
        <begin position="1259"/>
        <end position="1322"/>
    </location>
</feature>
<feature type="domain" description="C2H2-type" evidence="9">
    <location>
        <begin position="1355"/>
        <end position="1383"/>
    </location>
</feature>
<protein>
    <recommendedName>
        <fullName evidence="9">C2H2-type domain-containing protein</fullName>
    </recommendedName>
</protein>
<keyword evidence="2" id="KW-0479">Metal-binding</keyword>
<dbReference type="FunFam" id="3.30.160.60:FF:000096">
    <property type="entry name" value="Zinc finger and BTB domain-containing protein 18 isoform 1"/>
    <property type="match status" value="1"/>
</dbReference>
<feature type="region of interest" description="Disordered" evidence="8">
    <location>
        <begin position="1530"/>
        <end position="1551"/>
    </location>
</feature>
<feature type="compositionally biased region" description="Basic and acidic residues" evidence="8">
    <location>
        <begin position="744"/>
        <end position="860"/>
    </location>
</feature>
<evidence type="ECO:0000256" key="4">
    <source>
        <dbReference type="ARBA" id="ARBA00022771"/>
    </source>
</evidence>
<dbReference type="PANTHER" id="PTHR24394:SF44">
    <property type="entry name" value="ZINC FINGER PROTEIN 271-LIKE"/>
    <property type="match status" value="1"/>
</dbReference>
<feature type="region of interest" description="Disordered" evidence="8">
    <location>
        <begin position="1203"/>
        <end position="1230"/>
    </location>
</feature>
<dbReference type="GO" id="GO:0008270">
    <property type="term" value="F:zinc ion binding"/>
    <property type="evidence" value="ECO:0007669"/>
    <property type="project" value="UniProtKB-KW"/>
</dbReference>
<feature type="compositionally biased region" description="Polar residues" evidence="8">
    <location>
        <begin position="374"/>
        <end position="389"/>
    </location>
</feature>
<keyword evidence="5" id="KW-0862">Zinc</keyword>
<dbReference type="PROSITE" id="PS00028">
    <property type="entry name" value="ZINC_FINGER_C2H2_1"/>
    <property type="match status" value="1"/>
</dbReference>
<dbReference type="InterPro" id="IPR013087">
    <property type="entry name" value="Znf_C2H2_type"/>
</dbReference>
<feature type="region of interest" description="Disordered" evidence="8">
    <location>
        <begin position="631"/>
        <end position="656"/>
    </location>
</feature>
<dbReference type="PANTHER" id="PTHR24394">
    <property type="entry name" value="ZINC FINGER PROTEIN"/>
    <property type="match status" value="1"/>
</dbReference>
<feature type="compositionally biased region" description="Basic residues" evidence="8">
    <location>
        <begin position="1267"/>
        <end position="1276"/>
    </location>
</feature>
<name>A0A1Y1X3R4_9FUNG</name>
<dbReference type="PROSITE" id="PS50157">
    <property type="entry name" value="ZINC_FINGER_C2H2_2"/>
    <property type="match status" value="2"/>
</dbReference>
<evidence type="ECO:0000256" key="8">
    <source>
        <dbReference type="SAM" id="MobiDB-lite"/>
    </source>
</evidence>
<reference evidence="10 11" key="2">
    <citation type="submission" date="2016-08" db="EMBL/GenBank/DDBJ databases">
        <title>Pervasive Adenine N6-methylation of Active Genes in Fungi.</title>
        <authorList>
            <consortium name="DOE Joint Genome Institute"/>
            <person name="Mondo S.J."/>
            <person name="Dannebaum R.O."/>
            <person name="Kuo R.C."/>
            <person name="Labutti K."/>
            <person name="Haridas S."/>
            <person name="Kuo A."/>
            <person name="Salamov A."/>
            <person name="Ahrendt S.R."/>
            <person name="Lipzen A."/>
            <person name="Sullivan W."/>
            <person name="Andreopoulos W.B."/>
            <person name="Clum A."/>
            <person name="Lindquist E."/>
            <person name="Daum C."/>
            <person name="Ramamoorthy G.K."/>
            <person name="Gryganskyi A."/>
            <person name="Culley D."/>
            <person name="Magnuson J.K."/>
            <person name="James T.Y."/>
            <person name="O'Malley M.A."/>
            <person name="Stajich J.E."/>
            <person name="Spatafora J.W."/>
            <person name="Visel A."/>
            <person name="Grigoriev I.V."/>
        </authorList>
    </citation>
    <scope>NUCLEOTIDE SEQUENCE [LARGE SCALE GENOMIC DNA]</scope>
    <source>
        <strain evidence="10 11">S4</strain>
    </source>
</reference>
<comment type="subcellular location">
    <subcellularLocation>
        <location evidence="1">Nucleus</location>
    </subcellularLocation>
</comment>
<dbReference type="Gene3D" id="3.30.160.60">
    <property type="entry name" value="Classic Zinc Finger"/>
    <property type="match status" value="2"/>
</dbReference>
<feature type="compositionally biased region" description="Basic residues" evidence="8">
    <location>
        <begin position="1209"/>
        <end position="1223"/>
    </location>
</feature>
<feature type="region of interest" description="Disordered" evidence="8">
    <location>
        <begin position="340"/>
        <end position="390"/>
    </location>
</feature>
<dbReference type="Pfam" id="PF00096">
    <property type="entry name" value="zf-C2H2"/>
    <property type="match status" value="1"/>
</dbReference>